<dbReference type="EMBL" id="CP061280">
    <property type="protein sequence ID" value="QNS14284.1"/>
    <property type="molecule type" value="Genomic_DNA"/>
</dbReference>
<dbReference type="AlphaFoldDB" id="A0A7H1BZX9"/>
<gene>
    <name evidence="2" type="ORF">ICJ55_05785</name>
</gene>
<evidence type="ECO:0000313" key="3">
    <source>
        <dbReference type="Proteomes" id="UP000576260"/>
    </source>
</evidence>
<organism evidence="2 3">
    <name type="scientific">Mannheimia bovis</name>
    <dbReference type="NCBI Taxonomy" id="2770636"/>
    <lineage>
        <taxon>Bacteria</taxon>
        <taxon>Pseudomonadati</taxon>
        <taxon>Pseudomonadota</taxon>
        <taxon>Gammaproteobacteria</taxon>
        <taxon>Pasteurellales</taxon>
        <taxon>Pasteurellaceae</taxon>
        <taxon>Mannheimia</taxon>
    </lineage>
</organism>
<reference evidence="2 3" key="1">
    <citation type="submission" date="2020-09" db="EMBL/GenBank/DDBJ databases">
        <title>Mannheimia bovis sp.nov., isolated from a cow.</title>
        <authorList>
            <person name="Li F."/>
        </authorList>
    </citation>
    <scope>NUCLEOTIDE SEQUENCE [LARGE SCALE GENOMIC DNA]</scope>
    <source>
        <strain evidence="2 3">ZY190616</strain>
    </source>
</reference>
<sequence length="125" mass="14663">MQIKNIILVIFCVALTFFTTSAKYYKARAEKSELAYQQLRATFEENQKMLQKYQQQMSKLTTELNSVTAQANQRKQVLQEVLANEKNQKWRNEPVPDDVIRVFKERSRRGETKINLPADNGVQKH</sequence>
<feature type="coiled-coil region" evidence="1">
    <location>
        <begin position="36"/>
        <end position="88"/>
    </location>
</feature>
<evidence type="ECO:0000313" key="2">
    <source>
        <dbReference type="EMBL" id="QNS14284.1"/>
    </source>
</evidence>
<name>A0A7H1BZX9_9PAST</name>
<evidence type="ECO:0000256" key="1">
    <source>
        <dbReference type="SAM" id="Coils"/>
    </source>
</evidence>
<dbReference type="KEGG" id="mbos:ICJ55_05785"/>
<dbReference type="RefSeq" id="WP_188155946.1">
    <property type="nucleotide sequence ID" value="NZ_CP061280.1"/>
</dbReference>
<dbReference type="Proteomes" id="UP000576260">
    <property type="component" value="Chromosome"/>
</dbReference>
<accession>A0A7H1BZX9</accession>
<keyword evidence="1" id="KW-0175">Coiled coil</keyword>
<keyword evidence="3" id="KW-1185">Reference proteome</keyword>
<proteinExistence type="predicted"/>
<protein>
    <recommendedName>
        <fullName evidence="4">Phage lysis regulatory protein, LysB family</fullName>
    </recommendedName>
</protein>
<evidence type="ECO:0008006" key="4">
    <source>
        <dbReference type="Google" id="ProtNLM"/>
    </source>
</evidence>